<feature type="compositionally biased region" description="Polar residues" evidence="2">
    <location>
        <begin position="233"/>
        <end position="245"/>
    </location>
</feature>
<dbReference type="CDD" id="cd15886">
    <property type="entry name" value="SNARE_SEC9N"/>
    <property type="match status" value="1"/>
</dbReference>
<evidence type="ECO:0000259" key="3">
    <source>
        <dbReference type="PROSITE" id="PS50192"/>
    </source>
</evidence>
<feature type="compositionally biased region" description="Basic and acidic residues" evidence="2">
    <location>
        <begin position="252"/>
        <end position="263"/>
    </location>
</feature>
<accession>A0ABP9YQD4</accession>
<feature type="region of interest" description="Disordered" evidence="2">
    <location>
        <begin position="233"/>
        <end position="271"/>
    </location>
</feature>
<dbReference type="SUPFAM" id="SSF58038">
    <property type="entry name" value="SNARE fusion complex"/>
    <property type="match status" value="2"/>
</dbReference>
<dbReference type="EMBL" id="BAABUK010000004">
    <property type="protein sequence ID" value="GAA5809064.1"/>
    <property type="molecule type" value="Genomic_DNA"/>
</dbReference>
<comment type="similarity">
    <text evidence="1">Belongs to the SNAP-25 family.</text>
</comment>
<keyword evidence="5" id="KW-1185">Reference proteome</keyword>
<feature type="region of interest" description="Disordered" evidence="2">
    <location>
        <begin position="199"/>
        <end position="220"/>
    </location>
</feature>
<dbReference type="PROSITE" id="PS50192">
    <property type="entry name" value="T_SNARE"/>
    <property type="match status" value="1"/>
</dbReference>
<gene>
    <name evidence="4" type="ORF">MFLAVUS_002467</name>
</gene>
<dbReference type="Proteomes" id="UP001473302">
    <property type="component" value="Unassembled WGS sequence"/>
</dbReference>
<evidence type="ECO:0000256" key="1">
    <source>
        <dbReference type="ARBA" id="ARBA00009480"/>
    </source>
</evidence>
<feature type="compositionally biased region" description="Basic and acidic residues" evidence="2">
    <location>
        <begin position="81"/>
        <end position="96"/>
    </location>
</feature>
<dbReference type="PANTHER" id="PTHR19305:SF9">
    <property type="entry name" value="SYNAPTOSOMAL-ASSOCIATED PROTEIN 29"/>
    <property type="match status" value="1"/>
</dbReference>
<evidence type="ECO:0000313" key="5">
    <source>
        <dbReference type="Proteomes" id="UP001473302"/>
    </source>
</evidence>
<reference evidence="4 5" key="1">
    <citation type="submission" date="2024-04" db="EMBL/GenBank/DDBJ databases">
        <title>genome sequences of Mucor flavus KT1a and Helicostylum pulchrum KT1b strains isolated from the surface of a dry-aged beef.</title>
        <authorList>
            <person name="Toyotome T."/>
            <person name="Hosono M."/>
            <person name="Torimaru M."/>
            <person name="Fukuda K."/>
            <person name="Mikami N."/>
        </authorList>
    </citation>
    <scope>NUCLEOTIDE SEQUENCE [LARGE SCALE GENOMIC DNA]</scope>
    <source>
        <strain evidence="4 5">KT1a</strain>
    </source>
</reference>
<feature type="region of interest" description="Disordered" evidence="2">
    <location>
        <begin position="1"/>
        <end position="123"/>
    </location>
</feature>
<organism evidence="4 5">
    <name type="scientific">Mucor flavus</name>
    <dbReference type="NCBI Taxonomy" id="439312"/>
    <lineage>
        <taxon>Eukaryota</taxon>
        <taxon>Fungi</taxon>
        <taxon>Fungi incertae sedis</taxon>
        <taxon>Mucoromycota</taxon>
        <taxon>Mucoromycotina</taxon>
        <taxon>Mucoromycetes</taxon>
        <taxon>Mucorales</taxon>
        <taxon>Mucorineae</taxon>
        <taxon>Mucoraceae</taxon>
        <taxon>Mucor</taxon>
    </lineage>
</organism>
<evidence type="ECO:0000256" key="2">
    <source>
        <dbReference type="SAM" id="MobiDB-lite"/>
    </source>
</evidence>
<dbReference type="PANTHER" id="PTHR19305">
    <property type="entry name" value="SYNAPTOSOMAL ASSOCIATED PROTEIN"/>
    <property type="match status" value="1"/>
</dbReference>
<dbReference type="Gene3D" id="1.20.5.110">
    <property type="match status" value="2"/>
</dbReference>
<feature type="compositionally biased region" description="Polar residues" evidence="2">
    <location>
        <begin position="111"/>
        <end position="123"/>
    </location>
</feature>
<dbReference type="CDD" id="cd15857">
    <property type="entry name" value="SNARE_SEC9C"/>
    <property type="match status" value="1"/>
</dbReference>
<comment type="caution">
    <text evidence="4">The sequence shown here is derived from an EMBL/GenBank/DDBJ whole genome shotgun (WGS) entry which is preliminary data.</text>
</comment>
<feature type="compositionally biased region" description="Low complexity" evidence="2">
    <location>
        <begin position="31"/>
        <end position="53"/>
    </location>
</feature>
<name>A0ABP9YQD4_9FUNG</name>
<feature type="domain" description="T-SNARE coiled-coil homology" evidence="3">
    <location>
        <begin position="270"/>
        <end position="332"/>
    </location>
</feature>
<protein>
    <recommendedName>
        <fullName evidence="3">t-SNARE coiled-coil homology domain-containing protein</fullName>
    </recommendedName>
</protein>
<evidence type="ECO:0000313" key="4">
    <source>
        <dbReference type="EMBL" id="GAA5809064.1"/>
    </source>
</evidence>
<feature type="compositionally biased region" description="Acidic residues" evidence="2">
    <location>
        <begin position="97"/>
        <end position="107"/>
    </location>
</feature>
<dbReference type="SMART" id="SM00397">
    <property type="entry name" value="t_SNARE"/>
    <property type="match status" value="2"/>
</dbReference>
<dbReference type="InterPro" id="IPR000727">
    <property type="entry name" value="T_SNARE_dom"/>
</dbReference>
<proteinExistence type="inferred from homology"/>
<sequence length="333" mass="38096">MFWKKKEKKQESTNPFDSSSQPSSPAPSYSPTPSYTSQPPQQQQQQQEEYTSSRYGGSRYNTGDEQRNQLMGGARGNDGYNSRDDGNNHKSSRDAYNDEYDEQDEEAQVSGMKQQIKNVKQDSLASTRLALQKIHETEATAANTMNMLGQQSSQLANVNRHLDLSKAYANKAESSADELKQLNKSIFIPVVSNPFRRKEKERRELENMQKDHAEHMAERDNIRQFEYESSARIQETNRLNSQNPGTTGGRRGRSEADRRRYQFEEDSDDDKVEDEIDENLDLLGGAVGRLKNMALTMNTELDSQNEQINKAMYKVDPMTNKLVRITDTLNRTK</sequence>